<feature type="domain" description="Response regulatory" evidence="3">
    <location>
        <begin position="15"/>
        <end position="145"/>
    </location>
</feature>
<dbReference type="Pfam" id="PF00072">
    <property type="entry name" value="Response_reg"/>
    <property type="match status" value="1"/>
</dbReference>
<dbReference type="Pfam" id="PF12452">
    <property type="entry name" value="DUF3685"/>
    <property type="match status" value="1"/>
</dbReference>
<feature type="modified residue" description="4-aspartylphosphate" evidence="1">
    <location>
        <position position="75"/>
    </location>
</feature>
<feature type="compositionally biased region" description="Low complexity" evidence="2">
    <location>
        <begin position="258"/>
        <end position="268"/>
    </location>
</feature>
<dbReference type="GO" id="GO:0000160">
    <property type="term" value="P:phosphorelay signal transduction system"/>
    <property type="evidence" value="ECO:0007669"/>
    <property type="project" value="InterPro"/>
</dbReference>
<proteinExistence type="predicted"/>
<accession>A0A6M8BC40</accession>
<keyword evidence="5" id="KW-1185">Reference proteome</keyword>
<dbReference type="InterPro" id="IPR011006">
    <property type="entry name" value="CheY-like_superfamily"/>
</dbReference>
<keyword evidence="1" id="KW-0597">Phosphoprotein</keyword>
<evidence type="ECO:0000256" key="2">
    <source>
        <dbReference type="SAM" id="MobiDB-lite"/>
    </source>
</evidence>
<dbReference type="KEGG" id="theu:HPC62_09630"/>
<dbReference type="InterPro" id="IPR022552">
    <property type="entry name" value="UPF_Ycf55"/>
</dbReference>
<evidence type="ECO:0000256" key="1">
    <source>
        <dbReference type="PROSITE-ProRule" id="PRU00169"/>
    </source>
</evidence>
<gene>
    <name evidence="4" type="ORF">HPC62_09630</name>
</gene>
<organism evidence="4 5">
    <name type="scientific">Thermoleptolyngbya sichuanensis A183</name>
    <dbReference type="NCBI Taxonomy" id="2737172"/>
    <lineage>
        <taxon>Bacteria</taxon>
        <taxon>Bacillati</taxon>
        <taxon>Cyanobacteriota</taxon>
        <taxon>Cyanophyceae</taxon>
        <taxon>Oculatellales</taxon>
        <taxon>Oculatellaceae</taxon>
        <taxon>Thermoleptolyngbya</taxon>
        <taxon>Thermoleptolyngbya sichuanensis</taxon>
    </lineage>
</organism>
<reference evidence="4 5" key="1">
    <citation type="submission" date="2020-05" db="EMBL/GenBank/DDBJ databases">
        <title>Complete genome sequence of of a novel Thermoleptolyngbya strain isolated from hot springs of Ganzi, Sichuan China.</title>
        <authorList>
            <person name="Tang J."/>
            <person name="Daroch M."/>
            <person name="Li L."/>
            <person name="Waleron K."/>
            <person name="Waleron M."/>
            <person name="Waleron M."/>
        </authorList>
    </citation>
    <scope>NUCLEOTIDE SEQUENCE [LARGE SCALE GENOMIC DNA]</scope>
    <source>
        <strain evidence="4 5">PKUAC-SCTA183</strain>
    </source>
</reference>
<dbReference type="Proteomes" id="UP000505210">
    <property type="component" value="Chromosome"/>
</dbReference>
<dbReference type="PANTHER" id="PTHR45566">
    <property type="entry name" value="HTH-TYPE TRANSCRIPTIONAL REGULATOR YHJB-RELATED"/>
    <property type="match status" value="1"/>
</dbReference>
<dbReference type="RefSeq" id="WP_172355177.1">
    <property type="nucleotide sequence ID" value="NZ_CP053661.1"/>
</dbReference>
<name>A0A6M8BC40_9CYAN</name>
<dbReference type="SMART" id="SM00448">
    <property type="entry name" value="REC"/>
    <property type="match status" value="1"/>
</dbReference>
<feature type="region of interest" description="Disordered" evidence="2">
    <location>
        <begin position="280"/>
        <end position="329"/>
    </location>
</feature>
<sequence length="660" mass="72584">MTSRSADVFFTRPLQLALISDDAVFRGGLRLWLEQFPEFRVGIESGSGEDAPLLIRTRLDTGTSQGETVDLVLLDLELGRTNPARVQGLALCQQLRAMFPQIPVLVLGSTAEPILVDAVRRAGAQGFCLKGAEPGAIAKCLRQVAAGEPYWMASSGLAGGGATAARGPVLSRRVSQASYLKRTLRQSGLEQIDQAIALITAQLRSRRLSFLQRQVLLGRRRELRAARWIVLRMLATPELLETVSEPSLPTVPTPLDAVSPDPVPSLSVPATPAAIREATPTGIARPASSSRPGRPQPVSGASVGQSVPEGNRPTALAATPQPALTTATAQASREMRAVLFNRVLATLEGNLDNLTDLPLETDILRSDRKRELFGLVLRKLDDLLDDLRVAEVPEQRLSDMQPQLLADLWQATTVEFFGRYRTLALSGQEVEIAPYLLADQAIVQADILSKIPLFSDLLAHLLVQAPLVIDGVPYAAGNPEAVRRAGLLLSHTMIQIANAVVQPLLNRFADVEDIKQSFYDRRLLSSRGIERFRNDLSWRYRMQRYFAEPKDIFESQYRLFVLRLRGIEQESIYAPRRDELEQLSGLPYAVTLALETRDAIAPRLRSVISVLGSGVIYVLTEVIGRGIGLIGRGIIKGVNNVVQDGRYDRQERRYGRSRGR</sequence>
<evidence type="ECO:0000313" key="4">
    <source>
        <dbReference type="EMBL" id="QKD82407.1"/>
    </source>
</evidence>
<dbReference type="InterPro" id="IPR051015">
    <property type="entry name" value="EvgA-like"/>
</dbReference>
<dbReference type="AlphaFoldDB" id="A0A6M8BC40"/>
<evidence type="ECO:0000313" key="5">
    <source>
        <dbReference type="Proteomes" id="UP000505210"/>
    </source>
</evidence>
<evidence type="ECO:0000259" key="3">
    <source>
        <dbReference type="PROSITE" id="PS50110"/>
    </source>
</evidence>
<dbReference type="SUPFAM" id="SSF52172">
    <property type="entry name" value="CheY-like"/>
    <property type="match status" value="1"/>
</dbReference>
<feature type="region of interest" description="Disordered" evidence="2">
    <location>
        <begin position="245"/>
        <end position="268"/>
    </location>
</feature>
<dbReference type="Gene3D" id="3.40.50.2300">
    <property type="match status" value="1"/>
</dbReference>
<feature type="compositionally biased region" description="Low complexity" evidence="2">
    <location>
        <begin position="313"/>
        <end position="329"/>
    </location>
</feature>
<dbReference type="PROSITE" id="PS50110">
    <property type="entry name" value="RESPONSE_REGULATORY"/>
    <property type="match status" value="1"/>
</dbReference>
<dbReference type="InterPro" id="IPR001789">
    <property type="entry name" value="Sig_transdc_resp-reg_receiver"/>
</dbReference>
<protein>
    <submittedName>
        <fullName evidence="4">DUF3685 domain-containing protein</fullName>
    </submittedName>
</protein>
<dbReference type="EMBL" id="CP053661">
    <property type="protein sequence ID" value="QKD82407.1"/>
    <property type="molecule type" value="Genomic_DNA"/>
</dbReference>
<dbReference type="PANTHER" id="PTHR45566:SF1">
    <property type="entry name" value="HTH-TYPE TRANSCRIPTIONAL REGULATOR YHJB-RELATED"/>
    <property type="match status" value="1"/>
</dbReference>